<reference evidence="2 3" key="1">
    <citation type="submission" date="2012-04" db="EMBL/GenBank/DDBJ databases">
        <title>The Genome Sequence of Saprolegnia declina VS20.</title>
        <authorList>
            <consortium name="The Broad Institute Genome Sequencing Platform"/>
            <person name="Russ C."/>
            <person name="Nusbaum C."/>
            <person name="Tyler B."/>
            <person name="van West P."/>
            <person name="Dieguez-Uribeondo J."/>
            <person name="de Bruijn I."/>
            <person name="Tripathy S."/>
            <person name="Jiang R."/>
            <person name="Young S.K."/>
            <person name="Zeng Q."/>
            <person name="Gargeya S."/>
            <person name="Fitzgerald M."/>
            <person name="Haas B."/>
            <person name="Abouelleil A."/>
            <person name="Alvarado L."/>
            <person name="Arachchi H.M."/>
            <person name="Berlin A."/>
            <person name="Chapman S.B."/>
            <person name="Goldberg J."/>
            <person name="Griggs A."/>
            <person name="Gujja S."/>
            <person name="Hansen M."/>
            <person name="Howarth C."/>
            <person name="Imamovic A."/>
            <person name="Larimer J."/>
            <person name="McCowen C."/>
            <person name="Montmayeur A."/>
            <person name="Murphy C."/>
            <person name="Neiman D."/>
            <person name="Pearson M."/>
            <person name="Priest M."/>
            <person name="Roberts A."/>
            <person name="Saif S."/>
            <person name="Shea T."/>
            <person name="Sisk P."/>
            <person name="Sykes S."/>
            <person name="Wortman J."/>
            <person name="Nusbaum C."/>
            <person name="Birren B."/>
        </authorList>
    </citation>
    <scope>NUCLEOTIDE SEQUENCE [LARGE SCALE GENOMIC DNA]</scope>
    <source>
        <strain evidence="2 3">VS20</strain>
    </source>
</reference>
<dbReference type="GeneID" id="19946657"/>
<accession>T0QP43</accession>
<feature type="chain" id="PRO_5004569859" evidence="1">
    <location>
        <begin position="22"/>
        <end position="192"/>
    </location>
</feature>
<evidence type="ECO:0000256" key="1">
    <source>
        <dbReference type="SAM" id="SignalP"/>
    </source>
</evidence>
<dbReference type="OrthoDB" id="10567902at2759"/>
<keyword evidence="3" id="KW-1185">Reference proteome</keyword>
<evidence type="ECO:0000313" key="2">
    <source>
        <dbReference type="EMBL" id="EQC36476.1"/>
    </source>
</evidence>
<dbReference type="VEuPathDB" id="FungiDB:SDRG_05930"/>
<proteinExistence type="predicted"/>
<keyword evidence="1" id="KW-0732">Signal</keyword>
<name>T0QP43_SAPDV</name>
<dbReference type="AlphaFoldDB" id="T0QP43"/>
<organism evidence="2 3">
    <name type="scientific">Saprolegnia diclina (strain VS20)</name>
    <dbReference type="NCBI Taxonomy" id="1156394"/>
    <lineage>
        <taxon>Eukaryota</taxon>
        <taxon>Sar</taxon>
        <taxon>Stramenopiles</taxon>
        <taxon>Oomycota</taxon>
        <taxon>Saprolegniomycetes</taxon>
        <taxon>Saprolegniales</taxon>
        <taxon>Saprolegniaceae</taxon>
        <taxon>Saprolegnia</taxon>
    </lineage>
</organism>
<dbReference type="RefSeq" id="XP_008609897.1">
    <property type="nucleotide sequence ID" value="XM_008611675.1"/>
</dbReference>
<sequence>MFVLTLINGLCNVFVLGCVRAYASWRPAEVPVRHREAKHLLSAASDAFFGHANADVWSVSPALGCMSGLLTFEWRGHKFLFDTKLWLFFCRVSTGPRACVPSEAVVREAAPTEIAVGAHTRTSKTMVVAGIIYVACSVAGSLSYLQLSSVNLANDMFWVTFNSTGMQSYVANWYNQYVWLTPKLQQHSCHHL</sequence>
<gene>
    <name evidence="2" type="ORF">SDRG_05930</name>
</gene>
<evidence type="ECO:0000313" key="3">
    <source>
        <dbReference type="Proteomes" id="UP000030762"/>
    </source>
</evidence>
<dbReference type="InParanoid" id="T0QP43"/>
<dbReference type="EMBL" id="JH767147">
    <property type="protein sequence ID" value="EQC36476.1"/>
    <property type="molecule type" value="Genomic_DNA"/>
</dbReference>
<protein>
    <submittedName>
        <fullName evidence="2">Uncharacterized protein</fullName>
    </submittedName>
</protein>
<feature type="signal peptide" evidence="1">
    <location>
        <begin position="1"/>
        <end position="21"/>
    </location>
</feature>
<dbReference type="Proteomes" id="UP000030762">
    <property type="component" value="Unassembled WGS sequence"/>
</dbReference>